<evidence type="ECO:0000313" key="2">
    <source>
        <dbReference type="WBParaSite" id="RSKR_0001003500.1"/>
    </source>
</evidence>
<sequence length="349" mass="39832">MGNSTISMDHYYTLYFMVSGSVLDCSFFETHELHREVPNKVIGAIYTAVGLIFLVPYIPYGVAMLAKSNYQLSCYKLMFYLLVIDWVELLFIGPVSGYFEWYGYSPCHAPLANTIFGTITFGCYIGSCACSTLLLFNRCVDVINPSLSQKLFEGHKTHLWLLLPTAYGIYGSLNTPTLYYLPVIHTWIFNPYAGYQMNGTNVRPNELHIYNNIAYITLSLILYAIFSIKLLCKTKQVKSKTQVSKVAEYILLQCIMTWIINVSGCIMFIILTYVSVPTIFTIIAHLFWCFMHICPLLAYMTTNKTLKKNITSQWTRIVTGKKTVSKEINVNTKVDFHNNKVLETAINHI</sequence>
<dbReference type="Proteomes" id="UP000095286">
    <property type="component" value="Unplaced"/>
</dbReference>
<dbReference type="WBParaSite" id="RSKR_0001003500.1">
    <property type="protein sequence ID" value="RSKR_0001003500.1"/>
    <property type="gene ID" value="RSKR_0001003500"/>
</dbReference>
<evidence type="ECO:0000313" key="1">
    <source>
        <dbReference type="Proteomes" id="UP000095286"/>
    </source>
</evidence>
<protein>
    <submittedName>
        <fullName evidence="2">Serpentine Receptor, class T</fullName>
    </submittedName>
</protein>
<proteinExistence type="predicted"/>
<reference evidence="2" key="1">
    <citation type="submission" date="2016-11" db="UniProtKB">
        <authorList>
            <consortium name="WormBaseParasite"/>
        </authorList>
    </citation>
    <scope>IDENTIFICATION</scope>
    <source>
        <strain evidence="2">KR3021</strain>
    </source>
</reference>
<organism evidence="1 2">
    <name type="scientific">Rhabditophanes sp. KR3021</name>
    <dbReference type="NCBI Taxonomy" id="114890"/>
    <lineage>
        <taxon>Eukaryota</taxon>
        <taxon>Metazoa</taxon>
        <taxon>Ecdysozoa</taxon>
        <taxon>Nematoda</taxon>
        <taxon>Chromadorea</taxon>
        <taxon>Rhabditida</taxon>
        <taxon>Tylenchina</taxon>
        <taxon>Panagrolaimomorpha</taxon>
        <taxon>Strongyloidoidea</taxon>
        <taxon>Alloionematidae</taxon>
        <taxon>Rhabditophanes</taxon>
    </lineage>
</organism>
<accession>A0AC35UDY7</accession>
<name>A0AC35UDY7_9BILA</name>